<dbReference type="AlphaFoldDB" id="A0A2J8IPR2"/>
<protein>
    <submittedName>
        <fullName evidence="1">IGHV2OR16-5 isoform 1</fullName>
    </submittedName>
</protein>
<gene>
    <name evidence="1" type="ORF">CK820_G0054370</name>
</gene>
<evidence type="ECO:0000313" key="1">
    <source>
        <dbReference type="EMBL" id="PNI12510.1"/>
    </source>
</evidence>
<evidence type="ECO:0000313" key="2">
    <source>
        <dbReference type="Proteomes" id="UP000236370"/>
    </source>
</evidence>
<dbReference type="InterPro" id="IPR013783">
    <property type="entry name" value="Ig-like_fold"/>
</dbReference>
<sequence>MGPHSVTPVPHYGHVLLHTPAADHPFWVLSQVTLKESGPALVKPTETLTADLHSLWVLTQHFWKGMSWIRQPPGRPWSGLLTFFE</sequence>
<comment type="caution">
    <text evidence="1">The sequence shown here is derived from an EMBL/GenBank/DDBJ whole genome shotgun (WGS) entry which is preliminary data.</text>
</comment>
<dbReference type="EMBL" id="NBAG03000655">
    <property type="protein sequence ID" value="PNI12510.1"/>
    <property type="molecule type" value="Genomic_DNA"/>
</dbReference>
<dbReference type="Proteomes" id="UP000236370">
    <property type="component" value="Unassembled WGS sequence"/>
</dbReference>
<name>A0A2J8IPR2_PANTR</name>
<dbReference type="Gene3D" id="2.60.40.10">
    <property type="entry name" value="Immunoglobulins"/>
    <property type="match status" value="1"/>
</dbReference>
<organism evidence="1 2">
    <name type="scientific">Pan troglodytes</name>
    <name type="common">Chimpanzee</name>
    <dbReference type="NCBI Taxonomy" id="9598"/>
    <lineage>
        <taxon>Eukaryota</taxon>
        <taxon>Metazoa</taxon>
        <taxon>Chordata</taxon>
        <taxon>Craniata</taxon>
        <taxon>Vertebrata</taxon>
        <taxon>Euteleostomi</taxon>
        <taxon>Mammalia</taxon>
        <taxon>Eutheria</taxon>
        <taxon>Euarchontoglires</taxon>
        <taxon>Primates</taxon>
        <taxon>Haplorrhini</taxon>
        <taxon>Catarrhini</taxon>
        <taxon>Hominidae</taxon>
        <taxon>Pan</taxon>
    </lineage>
</organism>
<proteinExistence type="predicted"/>
<accession>A0A2J8IPR2</accession>
<reference evidence="1 2" key="1">
    <citation type="submission" date="2017-12" db="EMBL/GenBank/DDBJ databases">
        <title>High-resolution comparative analysis of great ape genomes.</title>
        <authorList>
            <person name="Pollen A."/>
            <person name="Hastie A."/>
            <person name="Hormozdiari F."/>
            <person name="Dougherty M."/>
            <person name="Liu R."/>
            <person name="Chaisson M."/>
            <person name="Hoppe E."/>
            <person name="Hill C."/>
            <person name="Pang A."/>
            <person name="Hillier L."/>
            <person name="Baker C."/>
            <person name="Armstrong J."/>
            <person name="Shendure J."/>
            <person name="Paten B."/>
            <person name="Wilson R."/>
            <person name="Chao H."/>
            <person name="Schneider V."/>
            <person name="Ventura M."/>
            <person name="Kronenberg Z."/>
            <person name="Murali S."/>
            <person name="Gordon D."/>
            <person name="Cantsilieris S."/>
            <person name="Munson K."/>
            <person name="Nelson B."/>
            <person name="Raja A."/>
            <person name="Underwood J."/>
            <person name="Diekhans M."/>
            <person name="Fiddes I."/>
            <person name="Haussler D."/>
            <person name="Eichler E."/>
        </authorList>
    </citation>
    <scope>NUCLEOTIDE SEQUENCE [LARGE SCALE GENOMIC DNA]</scope>
    <source>
        <strain evidence="1">Yerkes chimp pedigree #C0471</strain>
    </source>
</reference>